<dbReference type="OrthoDB" id="9983764at2"/>
<sequence>MNKTGRPFFDDLIKNKYHIFSFENTNISGYYPAGLLGIIAEMSNFKTGLKIKIGKIYSVRAFFPISTPEKP</sequence>
<proteinExistence type="predicted"/>
<comment type="caution">
    <text evidence="1">The sequence shown here is derived from an EMBL/GenBank/DDBJ whole genome shotgun (WGS) entry which is preliminary data.</text>
</comment>
<dbReference type="Proteomes" id="UP000321899">
    <property type="component" value="Unassembled WGS sequence"/>
</dbReference>
<accession>A0A5S5MBI5</accession>
<dbReference type="EMBL" id="VDMB01000062">
    <property type="protein sequence ID" value="TYT73106.1"/>
    <property type="molecule type" value="Genomic_DNA"/>
</dbReference>
<evidence type="ECO:0000313" key="2">
    <source>
        <dbReference type="Proteomes" id="UP000321899"/>
    </source>
</evidence>
<name>A0A5S5MBI5_9BACT</name>
<organism evidence="1 2">
    <name type="scientific">Desulfobotulus mexicanus</name>
    <dbReference type="NCBI Taxonomy" id="2586642"/>
    <lineage>
        <taxon>Bacteria</taxon>
        <taxon>Pseudomonadati</taxon>
        <taxon>Thermodesulfobacteriota</taxon>
        <taxon>Desulfobacteria</taxon>
        <taxon>Desulfobacterales</taxon>
        <taxon>Desulfobacteraceae</taxon>
        <taxon>Desulfobotulus</taxon>
    </lineage>
</organism>
<protein>
    <submittedName>
        <fullName evidence="1">Uncharacterized protein</fullName>
    </submittedName>
</protein>
<reference evidence="1 2" key="1">
    <citation type="submission" date="2019-06" db="EMBL/GenBank/DDBJ databases">
        <title>Desulfobotulus mexicanus sp. nov., a novel sulfate-reducing bacterium isolated from the sediment of an alkaline crater lake in Mexico.</title>
        <authorList>
            <person name="Hirschler-Rea A."/>
        </authorList>
    </citation>
    <scope>NUCLEOTIDE SEQUENCE [LARGE SCALE GENOMIC DNA]</scope>
    <source>
        <strain evidence="1 2">PAR22N</strain>
    </source>
</reference>
<dbReference type="RefSeq" id="WP_139451017.1">
    <property type="nucleotide sequence ID" value="NZ_VDMB01000062.1"/>
</dbReference>
<keyword evidence="2" id="KW-1185">Reference proteome</keyword>
<evidence type="ECO:0000313" key="1">
    <source>
        <dbReference type="EMBL" id="TYT73106.1"/>
    </source>
</evidence>
<dbReference type="AlphaFoldDB" id="A0A5S5MBI5"/>
<gene>
    <name evidence="1" type="ORF">FIM25_16870</name>
</gene>